<name>X1FPF2_9ZZZZ</name>
<proteinExistence type="predicted"/>
<dbReference type="EMBL" id="BARU01009241">
    <property type="protein sequence ID" value="GAH34390.1"/>
    <property type="molecule type" value="Genomic_DNA"/>
</dbReference>
<dbReference type="AlphaFoldDB" id="X1FPF2"/>
<gene>
    <name evidence="1" type="ORF">S03H2_17865</name>
</gene>
<organism evidence="1">
    <name type="scientific">marine sediment metagenome</name>
    <dbReference type="NCBI Taxonomy" id="412755"/>
    <lineage>
        <taxon>unclassified sequences</taxon>
        <taxon>metagenomes</taxon>
        <taxon>ecological metagenomes</taxon>
    </lineage>
</organism>
<feature type="non-terminal residue" evidence="1">
    <location>
        <position position="90"/>
    </location>
</feature>
<reference evidence="1" key="1">
    <citation type="journal article" date="2014" name="Front. Microbiol.">
        <title>High frequency of phylogenetically diverse reductive dehalogenase-homologous genes in deep subseafloor sedimentary metagenomes.</title>
        <authorList>
            <person name="Kawai M."/>
            <person name="Futagami T."/>
            <person name="Toyoda A."/>
            <person name="Takaki Y."/>
            <person name="Nishi S."/>
            <person name="Hori S."/>
            <person name="Arai W."/>
            <person name="Tsubouchi T."/>
            <person name="Morono Y."/>
            <person name="Uchiyama I."/>
            <person name="Ito T."/>
            <person name="Fujiyama A."/>
            <person name="Inagaki F."/>
            <person name="Takami H."/>
        </authorList>
    </citation>
    <scope>NUCLEOTIDE SEQUENCE</scope>
    <source>
        <strain evidence="1">Expedition CK06-06</strain>
    </source>
</reference>
<sequence>MYNLTVSVRVDSPSPIIGKGVRIGLVWLDSIGQVTRTDWSSYDNSTLDIWFSLNIVGVCNNETGNEITDLHLVLSVEGGFATGLKGEFRP</sequence>
<comment type="caution">
    <text evidence="1">The sequence shown here is derived from an EMBL/GenBank/DDBJ whole genome shotgun (WGS) entry which is preliminary data.</text>
</comment>
<evidence type="ECO:0000313" key="1">
    <source>
        <dbReference type="EMBL" id="GAH34390.1"/>
    </source>
</evidence>
<protein>
    <submittedName>
        <fullName evidence="1">Uncharacterized protein</fullName>
    </submittedName>
</protein>
<accession>X1FPF2</accession>